<name>A0A7F5R6E4_AGRPL</name>
<evidence type="ECO:0000256" key="1">
    <source>
        <dbReference type="ARBA" id="ARBA00004123"/>
    </source>
</evidence>
<dbReference type="CDD" id="cd14342">
    <property type="entry name" value="UBA_TAP-C"/>
    <property type="match status" value="1"/>
</dbReference>
<evidence type="ECO:0000256" key="6">
    <source>
        <dbReference type="ARBA" id="ARBA00022816"/>
    </source>
</evidence>
<gene>
    <name evidence="11 12" type="primary">LOC108745140</name>
</gene>
<protein>
    <submittedName>
        <fullName evidence="11">Nuclear RNA export factor 1 isoform X1</fullName>
    </submittedName>
    <submittedName>
        <fullName evidence="12">Nuclear RNA export factor 1 isoform X2</fullName>
    </submittedName>
</protein>
<dbReference type="GeneID" id="108745140"/>
<dbReference type="InterPro" id="IPR001611">
    <property type="entry name" value="Leu-rich_rpt"/>
</dbReference>
<keyword evidence="7" id="KW-0539">Nucleus</keyword>
<dbReference type="InterPro" id="IPR005637">
    <property type="entry name" value="TAP_C_dom"/>
</dbReference>
<evidence type="ECO:0000259" key="9">
    <source>
        <dbReference type="PROSITE" id="PS51281"/>
    </source>
</evidence>
<dbReference type="Pfam" id="PF22602">
    <property type="entry name" value="NXF_NTF2"/>
    <property type="match status" value="1"/>
</dbReference>
<evidence type="ECO:0000313" key="11">
    <source>
        <dbReference type="RefSeq" id="XP_025831543.1"/>
    </source>
</evidence>
<dbReference type="SUPFAM" id="SSF54427">
    <property type="entry name" value="NTF2-like"/>
    <property type="match status" value="1"/>
</dbReference>
<dbReference type="Pfam" id="PF24048">
    <property type="entry name" value="LRR_NXF1-5"/>
    <property type="match status" value="1"/>
</dbReference>
<organism evidence="10 11">
    <name type="scientific">Agrilus planipennis</name>
    <name type="common">Emerald ash borer</name>
    <name type="synonym">Agrilus marcopoli</name>
    <dbReference type="NCBI Taxonomy" id="224129"/>
    <lineage>
        <taxon>Eukaryota</taxon>
        <taxon>Metazoa</taxon>
        <taxon>Ecdysozoa</taxon>
        <taxon>Arthropoda</taxon>
        <taxon>Hexapoda</taxon>
        <taxon>Insecta</taxon>
        <taxon>Pterygota</taxon>
        <taxon>Neoptera</taxon>
        <taxon>Endopterygota</taxon>
        <taxon>Coleoptera</taxon>
        <taxon>Polyphaga</taxon>
        <taxon>Elateriformia</taxon>
        <taxon>Buprestoidea</taxon>
        <taxon>Buprestidae</taxon>
        <taxon>Agrilinae</taxon>
        <taxon>Agrilus</taxon>
    </lineage>
</organism>
<reference evidence="11 12" key="1">
    <citation type="submission" date="2025-04" db="UniProtKB">
        <authorList>
            <consortium name="RefSeq"/>
        </authorList>
    </citation>
    <scope>IDENTIFICATION</scope>
    <source>
        <tissue evidence="11 12">Entire body</tissue>
    </source>
</reference>
<dbReference type="InterPro" id="IPR032675">
    <property type="entry name" value="LRR_dom_sf"/>
</dbReference>
<dbReference type="SMART" id="SM00804">
    <property type="entry name" value="TAP_C"/>
    <property type="match status" value="1"/>
</dbReference>
<dbReference type="Proteomes" id="UP000192223">
    <property type="component" value="Unplaced"/>
</dbReference>
<evidence type="ECO:0000313" key="10">
    <source>
        <dbReference type="Proteomes" id="UP000192223"/>
    </source>
</evidence>
<dbReference type="InterPro" id="IPR032710">
    <property type="entry name" value="NTF2-like_dom_sf"/>
</dbReference>
<dbReference type="GO" id="GO:0005634">
    <property type="term" value="C:nucleus"/>
    <property type="evidence" value="ECO:0007669"/>
    <property type="project" value="UniProtKB-SubCell"/>
</dbReference>
<dbReference type="InterPro" id="IPR018222">
    <property type="entry name" value="Nuclear_transport_factor_2_euk"/>
</dbReference>
<evidence type="ECO:0000256" key="2">
    <source>
        <dbReference type="ARBA" id="ARBA00009285"/>
    </source>
</evidence>
<evidence type="ECO:0000259" key="8">
    <source>
        <dbReference type="PROSITE" id="PS50177"/>
    </source>
</evidence>
<keyword evidence="4" id="KW-0433">Leucine-rich repeat</keyword>
<comment type="similarity">
    <text evidence="2">Belongs to the NXF family.</text>
</comment>
<dbReference type="PROSITE" id="PS50177">
    <property type="entry name" value="NTF2_DOMAIN"/>
    <property type="match status" value="1"/>
</dbReference>
<dbReference type="Pfam" id="PF03943">
    <property type="entry name" value="TAP_C"/>
    <property type="match status" value="1"/>
</dbReference>
<evidence type="ECO:0000256" key="5">
    <source>
        <dbReference type="ARBA" id="ARBA00022737"/>
    </source>
</evidence>
<dbReference type="InterPro" id="IPR012677">
    <property type="entry name" value="Nucleotide-bd_a/b_plait_sf"/>
</dbReference>
<evidence type="ECO:0000313" key="12">
    <source>
        <dbReference type="RefSeq" id="XP_025831544.1"/>
    </source>
</evidence>
<dbReference type="SUPFAM" id="SSF46934">
    <property type="entry name" value="UBA-like"/>
    <property type="match status" value="1"/>
</dbReference>
<dbReference type="PANTHER" id="PTHR10662:SF22">
    <property type="entry name" value="NUCLEAR RNA EXPORT FACTOR 1"/>
    <property type="match status" value="1"/>
</dbReference>
<dbReference type="FunFam" id="1.10.8.10:FF:000018">
    <property type="entry name" value="Nuclear RNA export factor 1"/>
    <property type="match status" value="1"/>
</dbReference>
<dbReference type="Gene3D" id="3.80.10.10">
    <property type="entry name" value="Ribonuclease Inhibitor"/>
    <property type="match status" value="1"/>
</dbReference>
<dbReference type="InterPro" id="IPR002075">
    <property type="entry name" value="NTF2_dom"/>
</dbReference>
<dbReference type="GO" id="GO:0016973">
    <property type="term" value="P:poly(A)+ mRNA export from nucleus"/>
    <property type="evidence" value="ECO:0007669"/>
    <property type="project" value="TreeGrafter"/>
</dbReference>
<comment type="subcellular location">
    <subcellularLocation>
        <location evidence="1">Nucleus</location>
    </subcellularLocation>
</comment>
<dbReference type="RefSeq" id="XP_025831543.1">
    <property type="nucleotide sequence ID" value="XM_025975758.1"/>
</dbReference>
<dbReference type="Gene3D" id="3.30.70.330">
    <property type="match status" value="1"/>
</dbReference>
<dbReference type="GO" id="GO:0003723">
    <property type="term" value="F:RNA binding"/>
    <property type="evidence" value="ECO:0007669"/>
    <property type="project" value="TreeGrafter"/>
</dbReference>
<sequence length="526" mass="60315">MDLQMSSSAVLINDARACASLLVRNSKLFINPQYWHKITIHNCEGIHRDVLLKAVLDAIHPNDLIPVHFRKEDSNASFLARNCKAAIEKLCQNNLFIANPLNNNLPFKLSIVLAYSTTNDLQINVQDNVLEVLNKRYNSTTKTLNLDAFYKDPDLEEFCVLSQPKILYFVLHLSKNLIVQHLKLSNNDISILNPVESLWGVKNLTSLDLRNNSIESIKKLTILSSLSIHDLWLDGNPLCDEYDEYTYVQAVKEVCPQIEKLDGIILRQSGFPAFRRNYLCNPKCQEMIDNFMEHYFTIYDNKNERNKLLGIYEQNATFSITSRYLIGQSTSATASLTPYKLVSRNIRTLSDLAKSDENLVMGNEKIIKIIQNLPPTEHDPYTFTVDLMKCTDELILLVVNGVFRECSDNLSAPERILGFTRTFILGANDNNEYRIINEQLHVSNATTIQQQRAFKVVKVAKDNIFTSSFTEAEKKEMIEAVKTFTTMNMEWSKKCLEECHYNLPKALSLFVDLYKVDNIPEEAFQR</sequence>
<dbReference type="InterPro" id="IPR035979">
    <property type="entry name" value="RBD_domain_sf"/>
</dbReference>
<proteinExistence type="inferred from homology"/>
<evidence type="ECO:0000256" key="7">
    <source>
        <dbReference type="ARBA" id="ARBA00023242"/>
    </source>
</evidence>
<dbReference type="PROSITE" id="PS51281">
    <property type="entry name" value="TAP_C"/>
    <property type="match status" value="1"/>
</dbReference>
<keyword evidence="6" id="KW-0509">mRNA transport</keyword>
<dbReference type="PANTHER" id="PTHR10662">
    <property type="entry name" value="NUCLEAR RNA EXPORT FACTOR"/>
    <property type="match status" value="1"/>
</dbReference>
<dbReference type="SUPFAM" id="SSF54928">
    <property type="entry name" value="RNA-binding domain, RBD"/>
    <property type="match status" value="1"/>
</dbReference>
<accession>A0A7F5R6E4</accession>
<dbReference type="KEGG" id="apln:108745140"/>
<dbReference type="Gene3D" id="3.10.450.50">
    <property type="match status" value="1"/>
</dbReference>
<feature type="domain" description="TAP-C" evidence="9">
    <location>
        <begin position="472"/>
        <end position="526"/>
    </location>
</feature>
<keyword evidence="5" id="KW-0677">Repeat</keyword>
<keyword evidence="10" id="KW-1185">Reference proteome</keyword>
<dbReference type="PROSITE" id="PS51450">
    <property type="entry name" value="LRR"/>
    <property type="match status" value="1"/>
</dbReference>
<dbReference type="InterPro" id="IPR030217">
    <property type="entry name" value="NXF_fam"/>
</dbReference>
<keyword evidence="3" id="KW-0813">Transport</keyword>
<dbReference type="RefSeq" id="XP_025831544.1">
    <property type="nucleotide sequence ID" value="XM_025975759.1"/>
</dbReference>
<feature type="domain" description="NTF2" evidence="8">
    <location>
        <begin position="287"/>
        <end position="442"/>
    </location>
</feature>
<dbReference type="OrthoDB" id="25872at2759"/>
<dbReference type="InterPro" id="IPR009060">
    <property type="entry name" value="UBA-like_sf"/>
</dbReference>
<dbReference type="Gene3D" id="1.10.8.10">
    <property type="entry name" value="DNA helicase RuvA subunit, C-terminal domain"/>
    <property type="match status" value="1"/>
</dbReference>
<dbReference type="InterPro" id="IPR057125">
    <property type="entry name" value="NXF1/2/3/5-like_LRR"/>
</dbReference>
<dbReference type="SUPFAM" id="SSF52058">
    <property type="entry name" value="L domain-like"/>
    <property type="match status" value="1"/>
</dbReference>
<evidence type="ECO:0000256" key="3">
    <source>
        <dbReference type="ARBA" id="ARBA00022448"/>
    </source>
</evidence>
<dbReference type="AlphaFoldDB" id="A0A7F5R6E4"/>
<evidence type="ECO:0000256" key="4">
    <source>
        <dbReference type="ARBA" id="ARBA00022614"/>
    </source>
</evidence>